<feature type="compositionally biased region" description="Polar residues" evidence="1">
    <location>
        <begin position="403"/>
        <end position="427"/>
    </location>
</feature>
<feature type="non-terminal residue" evidence="2">
    <location>
        <position position="1"/>
    </location>
</feature>
<organism evidence="2 3">
    <name type="scientific">Racocetra fulgida</name>
    <dbReference type="NCBI Taxonomy" id="60492"/>
    <lineage>
        <taxon>Eukaryota</taxon>
        <taxon>Fungi</taxon>
        <taxon>Fungi incertae sedis</taxon>
        <taxon>Mucoromycota</taxon>
        <taxon>Glomeromycotina</taxon>
        <taxon>Glomeromycetes</taxon>
        <taxon>Diversisporales</taxon>
        <taxon>Gigasporaceae</taxon>
        <taxon>Racocetra</taxon>
    </lineage>
</organism>
<feature type="compositionally biased region" description="Basic and acidic residues" evidence="1">
    <location>
        <begin position="703"/>
        <end position="716"/>
    </location>
</feature>
<feature type="region of interest" description="Disordered" evidence="1">
    <location>
        <begin position="369"/>
        <end position="452"/>
    </location>
</feature>
<sequence length="716" mass="84606">MLGEFPVNPFNNYTTQEFSAIRSNALKINNETQLSTLLRFHVEQHKLKRVEFHEAIKNEYEREIKSKHDELNLLSLCGFDTKDKNISRLFFGDDDDELIKKEGKMVKDGNVSEILEHNKKSYEEYCSKYEEFYVETTQSSSPVTSMSENPLCMRTINEKGNLQNSTDEQTQKITDDQNNDATISSTLIKNDDSIQSDILPKPFVAFKVNQKKFTANKDILECISGKQTSQSSSISSSLQSNPPEVKDKADPMDGPLPSPERSKSPNYDDHKHLSSSSNSASWDSRSKYSYSHIPRSKYIMERNSDYLAHNFRRSIKPRPYRKLRPYDNRHNRMFPSFRSEIKNFNPAYSQNRVWKNEYIPPKFSERYSRDRDFTSTADSSSQHTDRFSSSSFINNSPIHDSTLPESSQQPANNPNLIPISQSKSGTDSEPMDLSNSQQSTTPVDTSTSTVSNNNFDKKQFPLDMFSCIPSEVVSLLDDKMSLNDDNGDNSLNTIQRDSMENKFTKHMHYDDNQYNHGYKQRNDNISFYNYRKYKYDTKPIDDYRLHKPGNFIHARRYGYFPRDKYKNMGSRFYDEHNRRFDNKDHPIHHYENYQRDVDYQRGPRYHQRSMDYLRDDKPLRNDNYDMNFNNGEKRINIQHDYPPPRNDRHDPHHMASDIKGNFEINRYHSQTHRVYNQNNKYFHNPKPYYNYRGYQNPRMKYKPYNDHSSFKRRDDY</sequence>
<name>A0A9N9A3Z1_9GLOM</name>
<keyword evidence="3" id="KW-1185">Reference proteome</keyword>
<dbReference type="EMBL" id="CAJVPZ010002728">
    <property type="protein sequence ID" value="CAG8518250.1"/>
    <property type="molecule type" value="Genomic_DNA"/>
</dbReference>
<reference evidence="2" key="1">
    <citation type="submission" date="2021-06" db="EMBL/GenBank/DDBJ databases">
        <authorList>
            <person name="Kallberg Y."/>
            <person name="Tangrot J."/>
            <person name="Rosling A."/>
        </authorList>
    </citation>
    <scope>NUCLEOTIDE SEQUENCE</scope>
    <source>
        <strain evidence="2">IN212</strain>
    </source>
</reference>
<feature type="region of interest" description="Disordered" evidence="1">
    <location>
        <begin position="694"/>
        <end position="716"/>
    </location>
</feature>
<dbReference type="AlphaFoldDB" id="A0A9N9A3Z1"/>
<dbReference type="Proteomes" id="UP000789396">
    <property type="component" value="Unassembled WGS sequence"/>
</dbReference>
<comment type="caution">
    <text evidence="2">The sequence shown here is derived from an EMBL/GenBank/DDBJ whole genome shotgun (WGS) entry which is preliminary data.</text>
</comment>
<feature type="compositionally biased region" description="Basic and acidic residues" evidence="1">
    <location>
        <begin position="260"/>
        <end position="272"/>
    </location>
</feature>
<proteinExistence type="predicted"/>
<feature type="region of interest" description="Disordered" evidence="1">
    <location>
        <begin position="225"/>
        <end position="286"/>
    </location>
</feature>
<protein>
    <submittedName>
        <fullName evidence="2">45_t:CDS:1</fullName>
    </submittedName>
</protein>
<accession>A0A9N9A3Z1</accession>
<feature type="compositionally biased region" description="Low complexity" evidence="1">
    <location>
        <begin position="436"/>
        <end position="451"/>
    </location>
</feature>
<evidence type="ECO:0000256" key="1">
    <source>
        <dbReference type="SAM" id="MobiDB-lite"/>
    </source>
</evidence>
<evidence type="ECO:0000313" key="3">
    <source>
        <dbReference type="Proteomes" id="UP000789396"/>
    </source>
</evidence>
<feature type="compositionally biased region" description="Low complexity" evidence="1">
    <location>
        <begin position="274"/>
        <end position="283"/>
    </location>
</feature>
<evidence type="ECO:0000313" key="2">
    <source>
        <dbReference type="EMBL" id="CAG8518250.1"/>
    </source>
</evidence>
<feature type="compositionally biased region" description="Low complexity" evidence="1">
    <location>
        <begin position="225"/>
        <end position="240"/>
    </location>
</feature>
<feature type="compositionally biased region" description="Low complexity" evidence="1">
    <location>
        <begin position="387"/>
        <end position="398"/>
    </location>
</feature>
<gene>
    <name evidence="2" type="ORF">RFULGI_LOCUS3225</name>
</gene>
<dbReference type="OrthoDB" id="2409118at2759"/>